<gene>
    <name evidence="2" type="ORF">ElyMa_004024700</name>
</gene>
<dbReference type="PANTHER" id="PTHR11046:SF29">
    <property type="match status" value="1"/>
</dbReference>
<dbReference type="AlphaFoldDB" id="A0AAV4G4K7"/>
<dbReference type="InterPro" id="IPR022894">
    <property type="entry name" value="Oligoribonuclease"/>
</dbReference>
<comment type="caution">
    <text evidence="2">The sequence shown here is derived from an EMBL/GenBank/DDBJ whole genome shotgun (WGS) entry which is preliminary data.</text>
</comment>
<organism evidence="2 3">
    <name type="scientific">Elysia marginata</name>
    <dbReference type="NCBI Taxonomy" id="1093978"/>
    <lineage>
        <taxon>Eukaryota</taxon>
        <taxon>Metazoa</taxon>
        <taxon>Spiralia</taxon>
        <taxon>Lophotrochozoa</taxon>
        <taxon>Mollusca</taxon>
        <taxon>Gastropoda</taxon>
        <taxon>Heterobranchia</taxon>
        <taxon>Euthyneura</taxon>
        <taxon>Panpulmonata</taxon>
        <taxon>Sacoglossa</taxon>
        <taxon>Placobranchoidea</taxon>
        <taxon>Plakobranchidae</taxon>
        <taxon>Elysia</taxon>
    </lineage>
</organism>
<evidence type="ECO:0000313" key="2">
    <source>
        <dbReference type="EMBL" id="GFR79596.1"/>
    </source>
</evidence>
<reference evidence="2 3" key="1">
    <citation type="journal article" date="2021" name="Elife">
        <title>Chloroplast acquisition without the gene transfer in kleptoplastic sea slugs, Plakobranchus ocellatus.</title>
        <authorList>
            <person name="Maeda T."/>
            <person name="Takahashi S."/>
            <person name="Yoshida T."/>
            <person name="Shimamura S."/>
            <person name="Takaki Y."/>
            <person name="Nagai Y."/>
            <person name="Toyoda A."/>
            <person name="Suzuki Y."/>
            <person name="Arimoto A."/>
            <person name="Ishii H."/>
            <person name="Satoh N."/>
            <person name="Nishiyama T."/>
            <person name="Hasebe M."/>
            <person name="Maruyama T."/>
            <person name="Minagawa J."/>
            <person name="Obokata J."/>
            <person name="Shigenobu S."/>
        </authorList>
    </citation>
    <scope>NUCLEOTIDE SEQUENCE [LARGE SCALE GENOMIC DNA]</scope>
</reference>
<keyword evidence="1" id="KW-0540">Nuclease</keyword>
<dbReference type="PANTHER" id="PTHR11046">
    <property type="entry name" value="OLIGORIBONUCLEASE, MITOCHONDRIAL"/>
    <property type="match status" value="1"/>
</dbReference>
<name>A0AAV4G4K7_9GAST</name>
<evidence type="ECO:0000313" key="3">
    <source>
        <dbReference type="Proteomes" id="UP000762676"/>
    </source>
</evidence>
<dbReference type="Proteomes" id="UP000762676">
    <property type="component" value="Unassembled WGS sequence"/>
</dbReference>
<dbReference type="GO" id="GO:0000175">
    <property type="term" value="F:3'-5'-RNA exonuclease activity"/>
    <property type="evidence" value="ECO:0007669"/>
    <property type="project" value="InterPro"/>
</dbReference>
<keyword evidence="1" id="KW-0378">Hydrolase</keyword>
<proteinExistence type="predicted"/>
<protein>
    <submittedName>
        <fullName evidence="2">Uncharacterized protein</fullName>
    </submittedName>
</protein>
<dbReference type="EMBL" id="BMAT01008176">
    <property type="protein sequence ID" value="GFR79596.1"/>
    <property type="molecule type" value="Genomic_DNA"/>
</dbReference>
<keyword evidence="3" id="KW-1185">Reference proteome</keyword>
<accession>A0AAV4G4K7</accession>
<sequence>MDLQGKADVAASKCSQVVQIVSKHFFGHDYSIEELPSSSSALNFADEAHHISMHQIVDQIKRTDHYTYASDGTSRQKRQYLERHIILADKTQLSIGFTEIATDDAKTLLEQTLEMLDELSSIYCQTEKALKDDVFKELITKMKCLMSDRAAVNKLFNKKMAEFRQDYLGNETPAMHFLYCNAHFLLGVARATDEAVKEIEEQHFLMLQKRQHAV</sequence>
<evidence type="ECO:0000256" key="1">
    <source>
        <dbReference type="ARBA" id="ARBA00022722"/>
    </source>
</evidence>